<dbReference type="EMBL" id="BLAL01000088">
    <property type="protein sequence ID" value="GES85113.1"/>
    <property type="molecule type" value="Genomic_DNA"/>
</dbReference>
<comment type="caution">
    <text evidence="1">The sequence shown here is derived from an EMBL/GenBank/DDBJ whole genome shotgun (WGS) entry which is preliminary data.</text>
</comment>
<gene>
    <name evidence="1" type="ORF">RCL2_001220400</name>
</gene>
<dbReference type="Proteomes" id="UP000615446">
    <property type="component" value="Unassembled WGS sequence"/>
</dbReference>
<name>A0A8H3QME4_9GLOM</name>
<protein>
    <submittedName>
        <fullName evidence="1">Uncharacterized protein</fullName>
    </submittedName>
</protein>
<proteinExistence type="predicted"/>
<dbReference type="AlphaFoldDB" id="A0A8H3QME4"/>
<sequence length="296" mass="33284">MVSTLFRLQHAQFSSTFPDLTLPGHTPLYSCMSPHVFKACLKVLRKRHFYYLSQLIAPSGSHLVFWTAYRTAYIAQLDNKRDCSLPHKWYLDIKTHTTLPGSHDQLSAQYVRPPSVTSSIVLLPSAITTQKNWHWLVTLDGNGAPLFGKQLSVQPKKDTCVIVYWTSDCLSSPGDVIRLHLCPGCDAHVPFPSANKYSAVHPRCTFTISLLRSMILPTNCERIRQSTSEVLSPHTWADLSITVIPYYQRLNLLPDFSSSSLVVEDVPPVAPLVDDLSLLSSSVPLPSGSHYFYFYF</sequence>
<accession>A0A8H3QME4</accession>
<organism evidence="1 2">
    <name type="scientific">Rhizophagus clarus</name>
    <dbReference type="NCBI Taxonomy" id="94130"/>
    <lineage>
        <taxon>Eukaryota</taxon>
        <taxon>Fungi</taxon>
        <taxon>Fungi incertae sedis</taxon>
        <taxon>Mucoromycota</taxon>
        <taxon>Glomeromycotina</taxon>
        <taxon>Glomeromycetes</taxon>
        <taxon>Glomerales</taxon>
        <taxon>Glomeraceae</taxon>
        <taxon>Rhizophagus</taxon>
    </lineage>
</organism>
<evidence type="ECO:0000313" key="2">
    <source>
        <dbReference type="Proteomes" id="UP000615446"/>
    </source>
</evidence>
<evidence type="ECO:0000313" key="1">
    <source>
        <dbReference type="EMBL" id="GES85113.1"/>
    </source>
</evidence>
<reference evidence="1" key="1">
    <citation type="submission" date="2019-10" db="EMBL/GenBank/DDBJ databases">
        <title>Conservation and host-specific expression of non-tandemly repeated heterogenous ribosome RNA gene in arbuscular mycorrhizal fungi.</title>
        <authorList>
            <person name="Maeda T."/>
            <person name="Kobayashi Y."/>
            <person name="Nakagawa T."/>
            <person name="Ezawa T."/>
            <person name="Yamaguchi K."/>
            <person name="Bino T."/>
            <person name="Nishimoto Y."/>
            <person name="Shigenobu S."/>
            <person name="Kawaguchi M."/>
        </authorList>
    </citation>
    <scope>NUCLEOTIDE SEQUENCE</scope>
    <source>
        <strain evidence="1">HR1</strain>
    </source>
</reference>